<evidence type="ECO:0000256" key="6">
    <source>
        <dbReference type="ARBA" id="ARBA00022630"/>
    </source>
</evidence>
<protein>
    <recommendedName>
        <fullName evidence="5">L-lysine N6-monooxygenase MbtG</fullName>
        <ecNumber evidence="4">1.14.13.59</ecNumber>
    </recommendedName>
    <alternativeName>
        <fullName evidence="14">Lysine 6-N-hydroxylase</fullName>
    </alternativeName>
    <alternativeName>
        <fullName evidence="13">Lysine N6-hydroxylase</fullName>
    </alternativeName>
    <alternativeName>
        <fullName evidence="11">Lysine-N-oxygenase</fullName>
    </alternativeName>
    <alternativeName>
        <fullName evidence="12">Mycobactin synthase protein G</fullName>
    </alternativeName>
</protein>
<keyword evidence="9 16" id="KW-0560">Oxidoreductase</keyword>
<evidence type="ECO:0000256" key="14">
    <source>
        <dbReference type="ARBA" id="ARBA00032738"/>
    </source>
</evidence>
<proteinExistence type="inferred from homology"/>
<comment type="pathway">
    <text evidence="2">Siderophore biosynthesis.</text>
</comment>
<evidence type="ECO:0000256" key="3">
    <source>
        <dbReference type="ARBA" id="ARBA00007588"/>
    </source>
</evidence>
<sequence>MTDDIVDVLGIGFGPGGIALAAAIEEEAPGLSRLFLEARGEPAWQPGMLLSGSDTQHHPSRDLATLRNPRSRYTFLNYLHETGRLLDFLNVPTAFPLRKDYARYVRWVAEQLSGVVRYRSRATAIEATGDHYTVTTGDGEVFRGRTLVYGTGRTPRIPAVFAPHLGAKVFHSNDYQWRIARARQAAGRPLTVAVVGASQSAAEIALDIHSGSPDRVLAVMRSFGYRQKDHSPFSEQAYFPEFTDYYYAASREGKARLDRELRPSNYSTVDLDVLQALYVRRYEDGVDGVRRLELHGSNEITGVEAGAGGVRLALRELNTGERTAVTADVVVLGTGFRDLGAGEQQERCPALLAPLVPALHTDEDGVLAVTRDYRVPGDVPPLFLNGLCEHSHGLGDAGSFSLLSLRARTLLEGIRKSVAERAVAAFR</sequence>
<dbReference type="EMBL" id="JAGIOO010000001">
    <property type="protein sequence ID" value="MBP2478946.1"/>
    <property type="molecule type" value="Genomic_DNA"/>
</dbReference>
<dbReference type="EC" id="1.14.13.59" evidence="4"/>
<organism evidence="16 17">
    <name type="scientific">Crossiella equi</name>
    <dbReference type="NCBI Taxonomy" id="130796"/>
    <lineage>
        <taxon>Bacteria</taxon>
        <taxon>Bacillati</taxon>
        <taxon>Actinomycetota</taxon>
        <taxon>Actinomycetes</taxon>
        <taxon>Pseudonocardiales</taxon>
        <taxon>Pseudonocardiaceae</taxon>
        <taxon>Crossiella</taxon>
    </lineage>
</organism>
<keyword evidence="6" id="KW-0285">Flavoprotein</keyword>
<dbReference type="InterPro" id="IPR036188">
    <property type="entry name" value="FAD/NAD-bd_sf"/>
</dbReference>
<evidence type="ECO:0000256" key="8">
    <source>
        <dbReference type="ARBA" id="ARBA00022857"/>
    </source>
</evidence>
<keyword evidence="17" id="KW-1185">Reference proteome</keyword>
<keyword evidence="7" id="KW-0274">FAD</keyword>
<reference evidence="16 17" key="1">
    <citation type="submission" date="2021-03" db="EMBL/GenBank/DDBJ databases">
        <title>Sequencing the genomes of 1000 actinobacteria strains.</title>
        <authorList>
            <person name="Klenk H.-P."/>
        </authorList>
    </citation>
    <scope>NUCLEOTIDE SEQUENCE [LARGE SCALE GENOMIC DNA]</scope>
    <source>
        <strain evidence="16 17">DSM 44580</strain>
    </source>
</reference>
<comment type="caution">
    <text evidence="16">The sequence shown here is derived from an EMBL/GenBank/DDBJ whole genome shotgun (WGS) entry which is preliminary data.</text>
</comment>
<evidence type="ECO:0000313" key="17">
    <source>
        <dbReference type="Proteomes" id="UP001519363"/>
    </source>
</evidence>
<dbReference type="GO" id="GO:0016491">
    <property type="term" value="F:oxidoreductase activity"/>
    <property type="evidence" value="ECO:0007669"/>
    <property type="project" value="UniProtKB-KW"/>
</dbReference>
<keyword evidence="10" id="KW-0503">Monooxygenase</keyword>
<dbReference type="PANTHER" id="PTHR42802:SF1">
    <property type="entry name" value="L-ORNITHINE N(5)-MONOOXYGENASE"/>
    <property type="match status" value="1"/>
</dbReference>
<evidence type="ECO:0000313" key="16">
    <source>
        <dbReference type="EMBL" id="MBP2478946.1"/>
    </source>
</evidence>
<evidence type="ECO:0000256" key="7">
    <source>
        <dbReference type="ARBA" id="ARBA00022827"/>
    </source>
</evidence>
<evidence type="ECO:0000256" key="9">
    <source>
        <dbReference type="ARBA" id="ARBA00023002"/>
    </source>
</evidence>
<dbReference type="RefSeq" id="WP_086785677.1">
    <property type="nucleotide sequence ID" value="NZ_JAGIOO010000001.1"/>
</dbReference>
<dbReference type="Pfam" id="PF13434">
    <property type="entry name" value="Lys_Orn_oxgnase"/>
    <property type="match status" value="1"/>
</dbReference>
<comment type="catalytic activity">
    <reaction evidence="15">
        <text>L-lysine + NADPH + O2 = N(6)-hydroxy-L-lysine + NADP(+) + H2O</text>
        <dbReference type="Rhea" id="RHEA:23228"/>
        <dbReference type="ChEBI" id="CHEBI:15377"/>
        <dbReference type="ChEBI" id="CHEBI:15379"/>
        <dbReference type="ChEBI" id="CHEBI:32551"/>
        <dbReference type="ChEBI" id="CHEBI:57783"/>
        <dbReference type="ChEBI" id="CHEBI:57820"/>
        <dbReference type="ChEBI" id="CHEBI:58349"/>
        <dbReference type="EC" id="1.14.13.59"/>
    </reaction>
</comment>
<accession>A0ABS5AQW3</accession>
<dbReference type="Gene3D" id="3.50.50.60">
    <property type="entry name" value="FAD/NAD(P)-binding domain"/>
    <property type="match status" value="1"/>
</dbReference>
<keyword evidence="8" id="KW-0521">NADP</keyword>
<name>A0ABS5AQW3_9PSEU</name>
<evidence type="ECO:0000256" key="1">
    <source>
        <dbReference type="ARBA" id="ARBA00001974"/>
    </source>
</evidence>
<dbReference type="Proteomes" id="UP001519363">
    <property type="component" value="Unassembled WGS sequence"/>
</dbReference>
<evidence type="ECO:0000256" key="10">
    <source>
        <dbReference type="ARBA" id="ARBA00023033"/>
    </source>
</evidence>
<dbReference type="InterPro" id="IPR025700">
    <property type="entry name" value="Lys/Orn_oxygenase"/>
</dbReference>
<evidence type="ECO:0000256" key="12">
    <source>
        <dbReference type="ARBA" id="ARBA00031158"/>
    </source>
</evidence>
<dbReference type="PANTHER" id="PTHR42802">
    <property type="entry name" value="MONOOXYGENASE"/>
    <property type="match status" value="1"/>
</dbReference>
<evidence type="ECO:0000256" key="2">
    <source>
        <dbReference type="ARBA" id="ARBA00004924"/>
    </source>
</evidence>
<evidence type="ECO:0000256" key="5">
    <source>
        <dbReference type="ARBA" id="ARBA00016406"/>
    </source>
</evidence>
<dbReference type="SUPFAM" id="SSF51905">
    <property type="entry name" value="FAD/NAD(P)-binding domain"/>
    <property type="match status" value="2"/>
</dbReference>
<comment type="similarity">
    <text evidence="3">Belongs to the lysine N(6)-hydroxylase/L-ornithine N(5)-oxygenase family.</text>
</comment>
<gene>
    <name evidence="16" type="ORF">JOF53_007818</name>
</gene>
<evidence type="ECO:0000256" key="11">
    <source>
        <dbReference type="ARBA" id="ARBA00029939"/>
    </source>
</evidence>
<evidence type="ECO:0000256" key="4">
    <source>
        <dbReference type="ARBA" id="ARBA00013076"/>
    </source>
</evidence>
<comment type="cofactor">
    <cofactor evidence="1">
        <name>FAD</name>
        <dbReference type="ChEBI" id="CHEBI:57692"/>
    </cofactor>
</comment>
<evidence type="ECO:0000256" key="13">
    <source>
        <dbReference type="ARBA" id="ARBA00032493"/>
    </source>
</evidence>
<evidence type="ECO:0000256" key="15">
    <source>
        <dbReference type="ARBA" id="ARBA00048407"/>
    </source>
</evidence>